<evidence type="ECO:0000313" key="12">
    <source>
        <dbReference type="Proteomes" id="UP001237642"/>
    </source>
</evidence>
<name>A0AAD8N5M1_9APIA</name>
<feature type="compositionally biased region" description="Polar residues" evidence="10">
    <location>
        <begin position="128"/>
        <end position="144"/>
    </location>
</feature>
<reference evidence="11" key="2">
    <citation type="submission" date="2023-05" db="EMBL/GenBank/DDBJ databases">
        <authorList>
            <person name="Schelkunov M.I."/>
        </authorList>
    </citation>
    <scope>NUCLEOTIDE SEQUENCE</scope>
    <source>
        <strain evidence="11">Hsosn_3</strain>
        <tissue evidence="11">Leaf</tissue>
    </source>
</reference>
<evidence type="ECO:0000256" key="7">
    <source>
        <dbReference type="ARBA" id="ARBA00023054"/>
    </source>
</evidence>
<dbReference type="InterPro" id="IPR055282">
    <property type="entry name" value="PPI1-4"/>
</dbReference>
<comment type="similarity">
    <text evidence="9">Belongs to the plant Proton pump-interactor protein family.</text>
</comment>
<proteinExistence type="inferred from homology"/>
<dbReference type="EMBL" id="JAUIZM010000001">
    <property type="protein sequence ID" value="KAK1402450.1"/>
    <property type="molecule type" value="Genomic_DNA"/>
</dbReference>
<dbReference type="PANTHER" id="PTHR32219">
    <property type="entry name" value="RNA-BINDING PROTEIN YLMH-RELATED"/>
    <property type="match status" value="1"/>
</dbReference>
<evidence type="ECO:0000256" key="1">
    <source>
        <dbReference type="ARBA" id="ARBA00004162"/>
    </source>
</evidence>
<accession>A0AAD8N5M1</accession>
<evidence type="ECO:0000256" key="2">
    <source>
        <dbReference type="ARBA" id="ARBA00004389"/>
    </source>
</evidence>
<dbReference type="PANTHER" id="PTHR32219:SF3">
    <property type="entry name" value="CALPONIN-LIKE DOMAIN PROTEIN"/>
    <property type="match status" value="1"/>
</dbReference>
<keyword evidence="8" id="KW-0472">Membrane</keyword>
<sequence length="144" mass="16648">MKDKTSSKPIFGAESVLHFVSSQLESVETMVEEKQPTEEDLGLKDKLRQEKRAKAREALEQKRRNTENSQMRAMLRSQKEAEQKEREREKRLRKKVNKNVDEETGLELQTNLTKEESTESPGTKLKKSTQCNKSTANQKLLLSL</sequence>
<comment type="caution">
    <text evidence="11">The sequence shown here is derived from an EMBL/GenBank/DDBJ whole genome shotgun (WGS) entry which is preliminary data.</text>
</comment>
<organism evidence="11 12">
    <name type="scientific">Heracleum sosnowskyi</name>
    <dbReference type="NCBI Taxonomy" id="360622"/>
    <lineage>
        <taxon>Eukaryota</taxon>
        <taxon>Viridiplantae</taxon>
        <taxon>Streptophyta</taxon>
        <taxon>Embryophyta</taxon>
        <taxon>Tracheophyta</taxon>
        <taxon>Spermatophyta</taxon>
        <taxon>Magnoliopsida</taxon>
        <taxon>eudicotyledons</taxon>
        <taxon>Gunneridae</taxon>
        <taxon>Pentapetalae</taxon>
        <taxon>asterids</taxon>
        <taxon>campanulids</taxon>
        <taxon>Apiales</taxon>
        <taxon>Apiaceae</taxon>
        <taxon>Apioideae</taxon>
        <taxon>apioid superclade</taxon>
        <taxon>Tordylieae</taxon>
        <taxon>Tordyliinae</taxon>
        <taxon>Heracleum</taxon>
    </lineage>
</organism>
<gene>
    <name evidence="11" type="ORF">POM88_002055</name>
</gene>
<comment type="subcellular location">
    <subcellularLocation>
        <location evidence="1">Cell membrane</location>
        <topology evidence="1">Single-pass membrane protein</topology>
    </subcellularLocation>
    <subcellularLocation>
        <location evidence="2">Endoplasmic reticulum membrane</location>
        <topology evidence="2">Single-pass membrane protein</topology>
    </subcellularLocation>
</comment>
<evidence type="ECO:0000256" key="9">
    <source>
        <dbReference type="ARBA" id="ARBA00038080"/>
    </source>
</evidence>
<keyword evidence="7" id="KW-0175">Coiled coil</keyword>
<reference evidence="11" key="1">
    <citation type="submission" date="2023-02" db="EMBL/GenBank/DDBJ databases">
        <title>Genome of toxic invasive species Heracleum sosnowskyi carries increased number of genes despite the absence of recent whole-genome duplications.</title>
        <authorList>
            <person name="Schelkunov M."/>
            <person name="Shtratnikova V."/>
            <person name="Makarenko M."/>
            <person name="Klepikova A."/>
            <person name="Omelchenko D."/>
            <person name="Novikova G."/>
            <person name="Obukhova E."/>
            <person name="Bogdanov V."/>
            <person name="Penin A."/>
            <person name="Logacheva M."/>
        </authorList>
    </citation>
    <scope>NUCLEOTIDE SEQUENCE</scope>
    <source>
        <strain evidence="11">Hsosn_3</strain>
        <tissue evidence="11">Leaf</tissue>
    </source>
</reference>
<evidence type="ECO:0000256" key="3">
    <source>
        <dbReference type="ARBA" id="ARBA00022475"/>
    </source>
</evidence>
<evidence type="ECO:0000256" key="8">
    <source>
        <dbReference type="ARBA" id="ARBA00023136"/>
    </source>
</evidence>
<keyword evidence="4" id="KW-0812">Transmembrane</keyword>
<feature type="region of interest" description="Disordered" evidence="10">
    <location>
        <begin position="29"/>
        <end position="144"/>
    </location>
</feature>
<dbReference type="AlphaFoldDB" id="A0AAD8N5M1"/>
<protein>
    <submittedName>
        <fullName evidence="11">Uncharacterized protein</fullName>
    </submittedName>
</protein>
<feature type="compositionally biased region" description="Basic and acidic residues" evidence="10">
    <location>
        <begin position="31"/>
        <end position="66"/>
    </location>
</feature>
<feature type="compositionally biased region" description="Basic and acidic residues" evidence="10">
    <location>
        <begin position="77"/>
        <end position="90"/>
    </location>
</feature>
<evidence type="ECO:0000256" key="5">
    <source>
        <dbReference type="ARBA" id="ARBA00022824"/>
    </source>
</evidence>
<keyword evidence="3" id="KW-1003">Cell membrane</keyword>
<evidence type="ECO:0000256" key="10">
    <source>
        <dbReference type="SAM" id="MobiDB-lite"/>
    </source>
</evidence>
<evidence type="ECO:0000256" key="4">
    <source>
        <dbReference type="ARBA" id="ARBA00022692"/>
    </source>
</evidence>
<keyword evidence="5" id="KW-0256">Endoplasmic reticulum</keyword>
<keyword evidence="6" id="KW-1133">Transmembrane helix</keyword>
<dbReference type="GO" id="GO:0005886">
    <property type="term" value="C:plasma membrane"/>
    <property type="evidence" value="ECO:0007669"/>
    <property type="project" value="UniProtKB-SubCell"/>
</dbReference>
<dbReference type="GO" id="GO:0005789">
    <property type="term" value="C:endoplasmic reticulum membrane"/>
    <property type="evidence" value="ECO:0007669"/>
    <property type="project" value="UniProtKB-SubCell"/>
</dbReference>
<evidence type="ECO:0000256" key="6">
    <source>
        <dbReference type="ARBA" id="ARBA00022989"/>
    </source>
</evidence>
<keyword evidence="12" id="KW-1185">Reference proteome</keyword>
<evidence type="ECO:0000313" key="11">
    <source>
        <dbReference type="EMBL" id="KAK1402450.1"/>
    </source>
</evidence>
<dbReference type="Proteomes" id="UP001237642">
    <property type="component" value="Unassembled WGS sequence"/>
</dbReference>